<evidence type="ECO:0000256" key="1">
    <source>
        <dbReference type="ARBA" id="ARBA00004651"/>
    </source>
</evidence>
<dbReference type="OrthoDB" id="597333at2"/>
<keyword evidence="5 6" id="KW-0472">Membrane</keyword>
<evidence type="ECO:0000256" key="5">
    <source>
        <dbReference type="ARBA" id="ARBA00023136"/>
    </source>
</evidence>
<dbReference type="EMBL" id="FCOA02000002">
    <property type="protein sequence ID" value="SAK45628.1"/>
    <property type="molecule type" value="Genomic_DNA"/>
</dbReference>
<protein>
    <submittedName>
        <fullName evidence="8">Type II secretion system protein</fullName>
    </submittedName>
</protein>
<evidence type="ECO:0000259" key="7">
    <source>
        <dbReference type="Pfam" id="PF00482"/>
    </source>
</evidence>
<feature type="transmembrane region" description="Helical" evidence="6">
    <location>
        <begin position="6"/>
        <end position="23"/>
    </location>
</feature>
<evidence type="ECO:0000256" key="6">
    <source>
        <dbReference type="SAM" id="Phobius"/>
    </source>
</evidence>
<evidence type="ECO:0000256" key="2">
    <source>
        <dbReference type="ARBA" id="ARBA00022475"/>
    </source>
</evidence>
<dbReference type="GO" id="GO:0005886">
    <property type="term" value="C:plasma membrane"/>
    <property type="evidence" value="ECO:0007669"/>
    <property type="project" value="UniProtKB-SubCell"/>
</dbReference>
<feature type="transmembrane region" description="Helical" evidence="6">
    <location>
        <begin position="103"/>
        <end position="121"/>
    </location>
</feature>
<sequence length="235" mass="25265">MSSQIAWVFMLALLCAACGAQLWSSGVHKRGAQLAKQFFERQPNAADNGARVESMDGFAASELGHLLRRADVRNPRAALSMWTLATAAIALACSAGVGPALSLGALAVSALCAYAVLAWRAQKRRRTIVRQLPAFLEDIVRLVSLGNGVQAAFQVASANSPSPLAACLEELVPRVRSGADIDQAFATVARTWRVQEFELIGAVLRISIKFGGRSDVMLERMASSMREGRLARLRD</sequence>
<gene>
    <name evidence="8" type="ORF">AWB79_01014</name>
</gene>
<dbReference type="Proteomes" id="UP000054851">
    <property type="component" value="Unassembled WGS sequence"/>
</dbReference>
<dbReference type="InterPro" id="IPR018076">
    <property type="entry name" value="T2SS_GspF_dom"/>
</dbReference>
<dbReference type="STRING" id="1777140.AWB79_01014"/>
<dbReference type="Pfam" id="PF00482">
    <property type="entry name" value="T2SSF"/>
    <property type="match status" value="1"/>
</dbReference>
<comment type="subcellular location">
    <subcellularLocation>
        <location evidence="1">Cell membrane</location>
        <topology evidence="1">Multi-pass membrane protein</topology>
    </subcellularLocation>
</comment>
<keyword evidence="2" id="KW-1003">Cell membrane</keyword>
<proteinExistence type="predicted"/>
<keyword evidence="4 6" id="KW-1133">Transmembrane helix</keyword>
<organism evidence="8 9">
    <name type="scientific">Caballeronia hypogeia</name>
    <dbReference type="NCBI Taxonomy" id="1777140"/>
    <lineage>
        <taxon>Bacteria</taxon>
        <taxon>Pseudomonadati</taxon>
        <taxon>Pseudomonadota</taxon>
        <taxon>Betaproteobacteria</taxon>
        <taxon>Burkholderiales</taxon>
        <taxon>Burkholderiaceae</taxon>
        <taxon>Caballeronia</taxon>
    </lineage>
</organism>
<feature type="transmembrane region" description="Helical" evidence="6">
    <location>
        <begin position="77"/>
        <end position="97"/>
    </location>
</feature>
<keyword evidence="9" id="KW-1185">Reference proteome</keyword>
<dbReference type="PANTHER" id="PTHR35007">
    <property type="entry name" value="INTEGRAL MEMBRANE PROTEIN-RELATED"/>
    <property type="match status" value="1"/>
</dbReference>
<keyword evidence="3 6" id="KW-0812">Transmembrane</keyword>
<evidence type="ECO:0000256" key="4">
    <source>
        <dbReference type="ARBA" id="ARBA00022989"/>
    </source>
</evidence>
<dbReference type="PANTHER" id="PTHR35007:SF1">
    <property type="entry name" value="PILUS ASSEMBLY PROTEIN"/>
    <property type="match status" value="1"/>
</dbReference>
<feature type="domain" description="Type II secretion system protein GspF" evidence="7">
    <location>
        <begin position="135"/>
        <end position="233"/>
    </location>
</feature>
<accession>A0A157ZJC5</accession>
<evidence type="ECO:0000256" key="3">
    <source>
        <dbReference type="ARBA" id="ARBA00022692"/>
    </source>
</evidence>
<reference evidence="8" key="1">
    <citation type="submission" date="2016-01" db="EMBL/GenBank/DDBJ databases">
        <authorList>
            <person name="Peeters C."/>
        </authorList>
    </citation>
    <scope>NUCLEOTIDE SEQUENCE</scope>
    <source>
        <strain evidence="8">LMG 29322</strain>
    </source>
</reference>
<evidence type="ECO:0000313" key="8">
    <source>
        <dbReference type="EMBL" id="SAK45628.1"/>
    </source>
</evidence>
<comment type="caution">
    <text evidence="8">The sequence shown here is derived from an EMBL/GenBank/DDBJ whole genome shotgun (WGS) entry which is preliminary data.</text>
</comment>
<evidence type="ECO:0000313" key="9">
    <source>
        <dbReference type="Proteomes" id="UP000054851"/>
    </source>
</evidence>
<name>A0A157ZJC5_9BURK</name>
<dbReference type="AlphaFoldDB" id="A0A157ZJC5"/>
<dbReference type="RefSeq" id="WP_082862271.1">
    <property type="nucleotide sequence ID" value="NZ_FCOA02000002.1"/>
</dbReference>